<protein>
    <recommendedName>
        <fullName evidence="4">UTP--glucose-1-phosphate uridylyltransferase</fullName>
        <ecNumber evidence="3">2.7.7.9</ecNumber>
    </recommendedName>
</protein>
<keyword evidence="6" id="KW-0548">Nucleotidyltransferase</keyword>
<dbReference type="GO" id="GO:0006011">
    <property type="term" value="P:UDP-alpha-D-glucose metabolic process"/>
    <property type="evidence" value="ECO:0007669"/>
    <property type="project" value="InterPro"/>
</dbReference>
<dbReference type="InterPro" id="IPR002618">
    <property type="entry name" value="UDPGP_fam"/>
</dbReference>
<keyword evidence="10" id="KW-1185">Reference proteome</keyword>
<evidence type="ECO:0000313" key="9">
    <source>
        <dbReference type="EMBL" id="KAJ3632129.1"/>
    </source>
</evidence>
<dbReference type="Gene3D" id="3.90.550.10">
    <property type="entry name" value="Spore Coat Polysaccharide Biosynthesis Protein SpsA, Chain A"/>
    <property type="match status" value="1"/>
</dbReference>
<dbReference type="InterPro" id="IPR029044">
    <property type="entry name" value="Nucleotide-diphossugar_trans"/>
</dbReference>
<comment type="similarity">
    <text evidence="1">Belongs to the UDPGP type 1 family.</text>
</comment>
<comment type="catalytic activity">
    <reaction evidence="8">
        <text>alpha-D-glucose 1-phosphate + UTP + H(+) = UDP-alpha-D-glucose + diphosphate</text>
        <dbReference type="Rhea" id="RHEA:19889"/>
        <dbReference type="ChEBI" id="CHEBI:15378"/>
        <dbReference type="ChEBI" id="CHEBI:33019"/>
        <dbReference type="ChEBI" id="CHEBI:46398"/>
        <dbReference type="ChEBI" id="CHEBI:58601"/>
        <dbReference type="ChEBI" id="CHEBI:58885"/>
        <dbReference type="EC" id="2.7.7.9"/>
    </reaction>
    <physiologicalReaction direction="left-to-right" evidence="8">
        <dbReference type="Rhea" id="RHEA:19890"/>
    </physiologicalReaction>
</comment>
<accession>A0AA38HIW5</accession>
<evidence type="ECO:0000256" key="4">
    <source>
        <dbReference type="ARBA" id="ARBA00019048"/>
    </source>
</evidence>
<dbReference type="PANTHER" id="PTHR43511">
    <property type="match status" value="1"/>
</dbReference>
<evidence type="ECO:0000256" key="2">
    <source>
        <dbReference type="ARBA" id="ARBA00011823"/>
    </source>
</evidence>
<comment type="caution">
    <text evidence="9">The sequence shown here is derived from an EMBL/GenBank/DDBJ whole genome shotgun (WGS) entry which is preliminary data.</text>
</comment>
<dbReference type="InterPro" id="IPR016267">
    <property type="entry name" value="UDPGP_trans"/>
</dbReference>
<name>A0AA38HIW5_9CUCU</name>
<gene>
    <name evidence="9" type="ORF">Zmor_022069</name>
</gene>
<proteinExistence type="inferred from homology"/>
<dbReference type="EMBL" id="JALNTZ010000608">
    <property type="protein sequence ID" value="KAJ3632129.1"/>
    <property type="molecule type" value="Genomic_DNA"/>
</dbReference>
<dbReference type="SUPFAM" id="SSF53448">
    <property type="entry name" value="Nucleotide-diphospho-sugar transferases"/>
    <property type="match status" value="1"/>
</dbReference>
<dbReference type="Pfam" id="PF01704">
    <property type="entry name" value="UDPGP"/>
    <property type="match status" value="1"/>
</dbReference>
<dbReference type="Proteomes" id="UP001168821">
    <property type="component" value="Unassembled WGS sequence"/>
</dbReference>
<evidence type="ECO:0000256" key="1">
    <source>
        <dbReference type="ARBA" id="ARBA00010401"/>
    </source>
</evidence>
<comment type="subunit">
    <text evidence="2">Homooctamer.</text>
</comment>
<evidence type="ECO:0000256" key="3">
    <source>
        <dbReference type="ARBA" id="ARBA00012415"/>
    </source>
</evidence>
<organism evidence="9 10">
    <name type="scientific">Zophobas morio</name>
    <dbReference type="NCBI Taxonomy" id="2755281"/>
    <lineage>
        <taxon>Eukaryota</taxon>
        <taxon>Metazoa</taxon>
        <taxon>Ecdysozoa</taxon>
        <taxon>Arthropoda</taxon>
        <taxon>Hexapoda</taxon>
        <taxon>Insecta</taxon>
        <taxon>Pterygota</taxon>
        <taxon>Neoptera</taxon>
        <taxon>Endopterygota</taxon>
        <taxon>Coleoptera</taxon>
        <taxon>Polyphaga</taxon>
        <taxon>Cucujiformia</taxon>
        <taxon>Tenebrionidae</taxon>
        <taxon>Zophobas</taxon>
    </lineage>
</organism>
<dbReference type="GO" id="GO:0003983">
    <property type="term" value="F:UTP:glucose-1-phosphate uridylyltransferase activity"/>
    <property type="evidence" value="ECO:0007669"/>
    <property type="project" value="UniProtKB-EC"/>
</dbReference>
<dbReference type="EC" id="2.7.7.9" evidence="3"/>
<keyword evidence="5" id="KW-0808">Transferase</keyword>
<dbReference type="AlphaFoldDB" id="A0AA38HIW5"/>
<sequence>MASGTTMGCTGPKSAIEVREEMTFLDLTVQQVKWLNYTYNCNVPLVLMNSFNTHEETERIIGKYKGALVQILTFNQARYPRIDKETLLPCASDYEEDDSEWFLSTSISLLACS</sequence>
<evidence type="ECO:0000256" key="5">
    <source>
        <dbReference type="ARBA" id="ARBA00022679"/>
    </source>
</evidence>
<comment type="function">
    <text evidence="7">UTP--glucose-1-phosphate uridylyltransferase catalyzing the conversion of glucose-1-phosphate into UDP-glucose, a crucial precursor for the production of glycogen.</text>
</comment>
<reference evidence="9" key="1">
    <citation type="journal article" date="2023" name="G3 (Bethesda)">
        <title>Whole genome assemblies of Zophobas morio and Tenebrio molitor.</title>
        <authorList>
            <person name="Kaur S."/>
            <person name="Stinson S.A."/>
            <person name="diCenzo G.C."/>
        </authorList>
    </citation>
    <scope>NUCLEOTIDE SEQUENCE</scope>
    <source>
        <strain evidence="9">QUZm001</strain>
    </source>
</reference>
<evidence type="ECO:0000256" key="6">
    <source>
        <dbReference type="ARBA" id="ARBA00022695"/>
    </source>
</evidence>
<evidence type="ECO:0000313" key="10">
    <source>
        <dbReference type="Proteomes" id="UP001168821"/>
    </source>
</evidence>
<evidence type="ECO:0000256" key="7">
    <source>
        <dbReference type="ARBA" id="ARBA00023579"/>
    </source>
</evidence>
<evidence type="ECO:0000256" key="8">
    <source>
        <dbReference type="ARBA" id="ARBA00047432"/>
    </source>
</evidence>